<proteinExistence type="predicted"/>
<sequence length="974" mass="109298">MSSEVNESTPWHRKFTSVPDDDVRKTTGYSYAPATARDGGDWRFQVAEFAKGAAEMSVEFGKGVRDVLKQSILRDDSVIMRKFVPPCAKILRRLRFLNQYLPEDRDPVLAWSVIACVCFFAIAAVIINTNQTTPPLVKNMKIHPTSASIILLPDARRLAYQEQGVRADQARYSMILPHSFLSSRLAGIPGIKGSLLEEFGVRLVTYDLPGFGESDPHPDRDLESSAMDMLHLSYAVNFTGKFWVVGYSGGSMHAWAALRYIPDRLAGAIMVAPMVNPYEPRLTKEERRAIWGKWTTEKRMMYFLARKFPKLLAYLYRRSFLSGNHGQIDTWLSFSLGKRDRALIEDQIFKEFWQRDVEESVRQANVKPFIEEAVLQVSDWGFSVADLKAHTRYNRGKGILLWLKSFYSRKEEILNGFLGPIHIWQGAEDKLIPPSMSDFVHRVLPDVMLHKLPYEGHFTYFYFCDECHRQMFTIVYGNPQGPLAPNVDNITIKDDAEENAQRRGGNKEQSWIEKPDSNRSERPSKSHSTSVGSSNPTTEAVTDRLNALSFTERNKQPNGSLPSVQFGSIHVPVQGQEAVWKPKSYGTVSGAKPVEVDKAPVNQTVGLGYATQTASDGKQNAALSKLFGGSLLENFTVDNSTYSSAQVRATFYPKFENEKSDQEVRTRMIEMVSKGLATLEVSLKHSGSLFMYAGHEGGAYAKNSYGNVYTAVGVFVLGRVFHEAWGSQASKKQAEFNEFLELNRMCISMELVTAVLGDHGQRPREDYVVVTAVTELGVGKPRFYSTPDIIAFCRKWRLPTNHVWLFSTRKSVMSFFAAYDALCEEGTATPVSKALDEVADISVPASKDHVKVQGEILEGLVARMVSHESSIHMEQVLRDYPPAPSEGADHQLGPSLREICAANRTDEKQQIKALLESVGTSFCPNYLDWFGNEASDSHSRNADRSVLSKFLQAHPADFSTMKLQVGCFLIQLIY</sequence>
<protein>
    <recommendedName>
        <fullName evidence="3">AB hydrolase-1 domain-containing protein</fullName>
    </recommendedName>
</protein>
<organism evidence="4 5">
    <name type="scientific">Penstemon davidsonii</name>
    <dbReference type="NCBI Taxonomy" id="160366"/>
    <lineage>
        <taxon>Eukaryota</taxon>
        <taxon>Viridiplantae</taxon>
        <taxon>Streptophyta</taxon>
        <taxon>Embryophyta</taxon>
        <taxon>Tracheophyta</taxon>
        <taxon>Spermatophyta</taxon>
        <taxon>Magnoliopsida</taxon>
        <taxon>eudicotyledons</taxon>
        <taxon>Gunneridae</taxon>
        <taxon>Pentapetalae</taxon>
        <taxon>asterids</taxon>
        <taxon>lamiids</taxon>
        <taxon>Lamiales</taxon>
        <taxon>Plantaginaceae</taxon>
        <taxon>Cheloneae</taxon>
        <taxon>Penstemon</taxon>
    </lineage>
</organism>
<accession>A0ABR0DS44</accession>
<gene>
    <name evidence="4" type="ORF">RD792_002793</name>
</gene>
<dbReference type="PANTHER" id="PTHR35460">
    <property type="entry name" value="TRNA LIGASE 1"/>
    <property type="match status" value="1"/>
</dbReference>
<feature type="compositionally biased region" description="Basic and acidic residues" evidence="1">
    <location>
        <begin position="510"/>
        <end position="524"/>
    </location>
</feature>
<keyword evidence="2" id="KW-0472">Membrane</keyword>
<keyword evidence="2" id="KW-1133">Transmembrane helix</keyword>
<dbReference type="InterPro" id="IPR000073">
    <property type="entry name" value="AB_hydrolase_1"/>
</dbReference>
<reference evidence="4 5" key="1">
    <citation type="journal article" date="2023" name="bioRxiv">
        <title>Genome report: Whole genome sequence and annotation of Penstemon davidsonii.</title>
        <authorList>
            <person name="Ostevik K.L."/>
            <person name="Alabady M."/>
            <person name="Zhang M."/>
            <person name="Rausher M.D."/>
        </authorList>
    </citation>
    <scope>NUCLEOTIDE SEQUENCE [LARGE SCALE GENOMIC DNA]</scope>
    <source>
        <strain evidence="4">DNT005</strain>
        <tissue evidence="4">Whole leaf</tissue>
    </source>
</reference>
<feature type="domain" description="AB hydrolase-1" evidence="3">
    <location>
        <begin position="174"/>
        <end position="295"/>
    </location>
</feature>
<feature type="compositionally biased region" description="Polar residues" evidence="1">
    <location>
        <begin position="526"/>
        <end position="540"/>
    </location>
</feature>
<evidence type="ECO:0000259" key="3">
    <source>
        <dbReference type="Pfam" id="PF00561"/>
    </source>
</evidence>
<dbReference type="Gene3D" id="3.40.50.1820">
    <property type="entry name" value="alpha/beta hydrolase"/>
    <property type="match status" value="1"/>
</dbReference>
<dbReference type="InterPro" id="IPR029058">
    <property type="entry name" value="AB_hydrolase_fold"/>
</dbReference>
<feature type="transmembrane region" description="Helical" evidence="2">
    <location>
        <begin position="108"/>
        <end position="127"/>
    </location>
</feature>
<dbReference type="EMBL" id="JAYDYQ010001087">
    <property type="protein sequence ID" value="KAK4492005.1"/>
    <property type="molecule type" value="Genomic_DNA"/>
</dbReference>
<comment type="caution">
    <text evidence="4">The sequence shown here is derived from an EMBL/GenBank/DDBJ whole genome shotgun (WGS) entry which is preliminary data.</text>
</comment>
<dbReference type="InterPro" id="IPR038837">
    <property type="entry name" value="tRNA_ligase_1"/>
</dbReference>
<dbReference type="Proteomes" id="UP001291926">
    <property type="component" value="Unassembled WGS sequence"/>
</dbReference>
<evidence type="ECO:0000256" key="2">
    <source>
        <dbReference type="SAM" id="Phobius"/>
    </source>
</evidence>
<name>A0ABR0DS44_9LAMI</name>
<keyword evidence="2" id="KW-0812">Transmembrane</keyword>
<dbReference type="Pfam" id="PF00561">
    <property type="entry name" value="Abhydrolase_1"/>
    <property type="match status" value="1"/>
</dbReference>
<dbReference type="SUPFAM" id="SSF53474">
    <property type="entry name" value="alpha/beta-Hydrolases"/>
    <property type="match status" value="1"/>
</dbReference>
<dbReference type="PANTHER" id="PTHR35460:SF1">
    <property type="entry name" value="TRNA LIGASE 1"/>
    <property type="match status" value="1"/>
</dbReference>
<feature type="region of interest" description="Disordered" evidence="1">
    <location>
        <begin position="497"/>
        <end position="540"/>
    </location>
</feature>
<keyword evidence="5" id="KW-1185">Reference proteome</keyword>
<evidence type="ECO:0000313" key="5">
    <source>
        <dbReference type="Proteomes" id="UP001291926"/>
    </source>
</evidence>
<evidence type="ECO:0000313" key="4">
    <source>
        <dbReference type="EMBL" id="KAK4492005.1"/>
    </source>
</evidence>
<evidence type="ECO:0000256" key="1">
    <source>
        <dbReference type="SAM" id="MobiDB-lite"/>
    </source>
</evidence>